<evidence type="ECO:0000313" key="2">
    <source>
        <dbReference type="Proteomes" id="UP001164539"/>
    </source>
</evidence>
<gene>
    <name evidence="1" type="ORF">OWV82_004133</name>
</gene>
<accession>A0ACC1YPU6</accession>
<comment type="caution">
    <text evidence="1">The sequence shown here is derived from an EMBL/GenBank/DDBJ whole genome shotgun (WGS) entry which is preliminary data.</text>
</comment>
<keyword evidence="2" id="KW-1185">Reference proteome</keyword>
<evidence type="ECO:0000313" key="1">
    <source>
        <dbReference type="EMBL" id="KAJ4725237.1"/>
    </source>
</evidence>
<sequence length="958" mass="108224">MECLTWFYQLFCLHLLLCYPRSSAKLCSVEQSIALLQFKQLFSFYKSSSIDCERYQQSYPKMMYWKENEDCCSWDGVTCHMATGHVISLDLSCSWLHGKIPSNISLFFPHLEKLNLAFNYFSFSNISSAFSKFPALTHLNLSCSYFRGRGQIPPEISHLSKLVSLDLSYNLDLTLETPVWYWLLQNLTELQELVLDTVDMSYIELDSFKNLSSSLTYLSLRYCSLQGNFPESIFRRPNLQTLTLQGNIGMSGMFPNHNLSSPLKYLDLSNCNFFGPIPASLGNLTQLLQLDLSLNAFNGLIPYFLSQLVQLRRIDFLSNNFIGEIPDIFLNLTRLTFLSLSYNQLVGPIPSSLSELRCLTTIFLSYNSLNGTIPSTLFTLPSMKEIEFTANQLTGSIPGSLFESVNLKYLALSSNNLSGILELHMFAKLKNLTSIDLSGNRLSCSTRIRANSSIQLRRLAISDCNLSEFPDILRNQTKLQILDISGNKIHGRIPNWFLEVGRDSLSYLNLSHNFLTGGIENIPPNNLQDLDLRSNLLQGSLMVPPPLAVFLLVSNNKLTGEIPSSFCNLSSIEYLDLSNNSLNGPIPQCLGNSTILKFLDLRMNNLSGSISQTFAYGSSLTTLNLNGNHLEGPLPPSLVNCLDLIVLDVGYNKIDDTFPHWLAVLPKLQVLILRSNRFHGSIDSSSTTFSFPMLRILDLSRNQFTGVFPTKYFQNFKAMMYEDHDHDTEYMKGYLSWEYYSMKLTVKGNFMEMERILTIFSTIDLSDNLFQGQIPEAVGELGSLKGLNFSHNNLTGRIPSSFGNLTALESLDLSSNRLVGQIPKQLTSLTSLSVLNLSFNQFEGPVPRGPQFNTFPNNSYIGNLELCGFPLSEECSNDDAPETKFYDKDDDNDDNDDTSSWFDRKFAMMGYISGLVIGLSIGYMVFATGRPLWFIWMIERKQFKRMGKQNRGSRGRRN</sequence>
<proteinExistence type="predicted"/>
<dbReference type="Proteomes" id="UP001164539">
    <property type="component" value="Chromosome 2"/>
</dbReference>
<name>A0ACC1YPU6_MELAZ</name>
<protein>
    <submittedName>
        <fullName evidence="1">Receptor-like protein</fullName>
    </submittedName>
</protein>
<dbReference type="EMBL" id="CM051395">
    <property type="protein sequence ID" value="KAJ4725237.1"/>
    <property type="molecule type" value="Genomic_DNA"/>
</dbReference>
<organism evidence="1 2">
    <name type="scientific">Melia azedarach</name>
    <name type="common">Chinaberry tree</name>
    <dbReference type="NCBI Taxonomy" id="155640"/>
    <lineage>
        <taxon>Eukaryota</taxon>
        <taxon>Viridiplantae</taxon>
        <taxon>Streptophyta</taxon>
        <taxon>Embryophyta</taxon>
        <taxon>Tracheophyta</taxon>
        <taxon>Spermatophyta</taxon>
        <taxon>Magnoliopsida</taxon>
        <taxon>eudicotyledons</taxon>
        <taxon>Gunneridae</taxon>
        <taxon>Pentapetalae</taxon>
        <taxon>rosids</taxon>
        <taxon>malvids</taxon>
        <taxon>Sapindales</taxon>
        <taxon>Meliaceae</taxon>
        <taxon>Melia</taxon>
    </lineage>
</organism>
<reference evidence="1 2" key="1">
    <citation type="journal article" date="2023" name="Science">
        <title>Complex scaffold remodeling in plant triterpene biosynthesis.</title>
        <authorList>
            <person name="De La Pena R."/>
            <person name="Hodgson H."/>
            <person name="Liu J.C."/>
            <person name="Stephenson M.J."/>
            <person name="Martin A.C."/>
            <person name="Owen C."/>
            <person name="Harkess A."/>
            <person name="Leebens-Mack J."/>
            <person name="Jimenez L.E."/>
            <person name="Osbourn A."/>
            <person name="Sattely E.S."/>
        </authorList>
    </citation>
    <scope>NUCLEOTIDE SEQUENCE [LARGE SCALE GENOMIC DNA]</scope>
    <source>
        <strain evidence="2">cv. JPN11</strain>
        <tissue evidence="1">Leaf</tissue>
    </source>
</reference>